<evidence type="ECO:0000313" key="7">
    <source>
        <dbReference type="EMBL" id="GAA1397537.1"/>
    </source>
</evidence>
<dbReference type="InterPro" id="IPR050950">
    <property type="entry name" value="HTH-type_LysR_regulators"/>
</dbReference>
<feature type="domain" description="HTH lysR-type" evidence="6">
    <location>
        <begin position="1"/>
        <end position="61"/>
    </location>
</feature>
<dbReference type="Proteomes" id="UP001501414">
    <property type="component" value="Unassembled WGS sequence"/>
</dbReference>
<dbReference type="InterPro" id="IPR000847">
    <property type="entry name" value="LysR_HTH_N"/>
</dbReference>
<comment type="similarity">
    <text evidence="1">Belongs to the LysR transcriptional regulatory family.</text>
</comment>
<organism evidence="7 8">
    <name type="scientific">Pseudonocardia kongjuensis</name>
    <dbReference type="NCBI Taxonomy" id="102227"/>
    <lineage>
        <taxon>Bacteria</taxon>
        <taxon>Bacillati</taxon>
        <taxon>Actinomycetota</taxon>
        <taxon>Actinomycetes</taxon>
        <taxon>Pseudonocardiales</taxon>
        <taxon>Pseudonocardiaceae</taxon>
        <taxon>Pseudonocardia</taxon>
    </lineage>
</organism>
<keyword evidence="2" id="KW-0805">Transcription regulation</keyword>
<dbReference type="InterPro" id="IPR005119">
    <property type="entry name" value="LysR_subst-bd"/>
</dbReference>
<comment type="caution">
    <text evidence="7">The sequence shown here is derived from an EMBL/GenBank/DDBJ whole genome shotgun (WGS) entry which is preliminary data.</text>
</comment>
<dbReference type="Gene3D" id="3.40.190.10">
    <property type="entry name" value="Periplasmic binding protein-like II"/>
    <property type="match status" value="2"/>
</dbReference>
<evidence type="ECO:0000256" key="1">
    <source>
        <dbReference type="ARBA" id="ARBA00009437"/>
    </source>
</evidence>
<gene>
    <name evidence="7" type="ORF">GCM10009613_50390</name>
</gene>
<proteinExistence type="inferred from homology"/>
<dbReference type="SUPFAM" id="SSF53850">
    <property type="entry name" value="Periplasmic binding protein-like II"/>
    <property type="match status" value="1"/>
</dbReference>
<feature type="region of interest" description="Disordered" evidence="5">
    <location>
        <begin position="306"/>
        <end position="326"/>
    </location>
</feature>
<dbReference type="Gene3D" id="1.10.10.10">
    <property type="entry name" value="Winged helix-like DNA-binding domain superfamily/Winged helix DNA-binding domain"/>
    <property type="match status" value="1"/>
</dbReference>
<evidence type="ECO:0000256" key="3">
    <source>
        <dbReference type="ARBA" id="ARBA00023125"/>
    </source>
</evidence>
<accession>A0ABP4IRY9</accession>
<sequence length="326" mass="34927">MDFTLVQLEHFVAVATAGSMTRAAEELHLSQSAISASLTKLERSLQADLFVRAPARPIVLSPAGRQFLADARNLLRVAREVNERGRGIGSHGALTIGCFLPLAPVCVPQAVAAARRAGSDTVIRTIEGTTTELQRSLHTGECELVVSYQLSALADLEFAEVGQVHPHAIVAPDHPVAGRSSVTLQELAQYPWVMYSPEHPTQQLMEFMFLHEGVSPPVSTPIAGYETMRGLVAAGEGFALLTVRPASNVTFTGLPVVPVELRGEPIPLRLGLFTLPGSTTTRRARDFSVHLRAVLAGLVARDRAARRRAGLTGPDGPSDEPMTAIE</sequence>
<dbReference type="PANTHER" id="PTHR30419">
    <property type="entry name" value="HTH-TYPE TRANSCRIPTIONAL REGULATOR YBHD"/>
    <property type="match status" value="1"/>
</dbReference>
<keyword evidence="3" id="KW-0238">DNA-binding</keyword>
<evidence type="ECO:0000256" key="5">
    <source>
        <dbReference type="SAM" id="MobiDB-lite"/>
    </source>
</evidence>
<protein>
    <submittedName>
        <fullName evidence="7">LysR family transcriptional regulator</fullName>
    </submittedName>
</protein>
<name>A0ABP4IRY9_9PSEU</name>
<evidence type="ECO:0000313" key="8">
    <source>
        <dbReference type="Proteomes" id="UP001501414"/>
    </source>
</evidence>
<reference evidence="8" key="1">
    <citation type="journal article" date="2019" name="Int. J. Syst. Evol. Microbiol.">
        <title>The Global Catalogue of Microorganisms (GCM) 10K type strain sequencing project: providing services to taxonomists for standard genome sequencing and annotation.</title>
        <authorList>
            <consortium name="The Broad Institute Genomics Platform"/>
            <consortium name="The Broad Institute Genome Sequencing Center for Infectious Disease"/>
            <person name="Wu L."/>
            <person name="Ma J."/>
        </authorList>
    </citation>
    <scope>NUCLEOTIDE SEQUENCE [LARGE SCALE GENOMIC DNA]</scope>
    <source>
        <strain evidence="8">JCM 11896</strain>
    </source>
</reference>
<dbReference type="EMBL" id="BAAAJK010000034">
    <property type="protein sequence ID" value="GAA1397537.1"/>
    <property type="molecule type" value="Genomic_DNA"/>
</dbReference>
<evidence type="ECO:0000256" key="2">
    <source>
        <dbReference type="ARBA" id="ARBA00023015"/>
    </source>
</evidence>
<dbReference type="Pfam" id="PF00126">
    <property type="entry name" value="HTH_1"/>
    <property type="match status" value="1"/>
</dbReference>
<dbReference type="InterPro" id="IPR036390">
    <property type="entry name" value="WH_DNA-bd_sf"/>
</dbReference>
<keyword evidence="4" id="KW-0804">Transcription</keyword>
<dbReference type="PROSITE" id="PS50931">
    <property type="entry name" value="HTH_LYSR"/>
    <property type="match status" value="1"/>
</dbReference>
<dbReference type="InterPro" id="IPR036388">
    <property type="entry name" value="WH-like_DNA-bd_sf"/>
</dbReference>
<dbReference type="RefSeq" id="WP_344026777.1">
    <property type="nucleotide sequence ID" value="NZ_BAAAJK010000034.1"/>
</dbReference>
<keyword evidence="8" id="KW-1185">Reference proteome</keyword>
<evidence type="ECO:0000259" key="6">
    <source>
        <dbReference type="PROSITE" id="PS50931"/>
    </source>
</evidence>
<dbReference type="Pfam" id="PF03466">
    <property type="entry name" value="LysR_substrate"/>
    <property type="match status" value="1"/>
</dbReference>
<dbReference type="SUPFAM" id="SSF46785">
    <property type="entry name" value="Winged helix' DNA-binding domain"/>
    <property type="match status" value="1"/>
</dbReference>
<dbReference type="PRINTS" id="PR00039">
    <property type="entry name" value="HTHLYSR"/>
</dbReference>
<evidence type="ECO:0000256" key="4">
    <source>
        <dbReference type="ARBA" id="ARBA00023163"/>
    </source>
</evidence>